<dbReference type="RefSeq" id="WP_074717411.1">
    <property type="nucleotide sequence ID" value="NZ_FNWV01000008.1"/>
</dbReference>
<dbReference type="OrthoDB" id="1822654at2"/>
<accession>A0A1H6KIZ6</accession>
<dbReference type="EMBL" id="FNWV01000008">
    <property type="protein sequence ID" value="SEH71512.1"/>
    <property type="molecule type" value="Genomic_DNA"/>
</dbReference>
<protein>
    <submittedName>
        <fullName evidence="1">Uncharacterized protein</fullName>
    </submittedName>
</protein>
<gene>
    <name evidence="1" type="ORF">SAMN02910265_02261</name>
</gene>
<dbReference type="AlphaFoldDB" id="A0A1H6KIZ6"/>
<name>A0A1H6KIZ6_RUMFL</name>
<sequence length="76" mass="8871">MEEYNELDSTCGVSDDELTRRFIEAVRIDDEIRRIKGLPVSRYDYGKKMPYIEYPDGRKIYDTDQIAATTEEKSNG</sequence>
<organism evidence="1 2">
    <name type="scientific">Ruminococcus flavefaciens</name>
    <dbReference type="NCBI Taxonomy" id="1265"/>
    <lineage>
        <taxon>Bacteria</taxon>
        <taxon>Bacillati</taxon>
        <taxon>Bacillota</taxon>
        <taxon>Clostridia</taxon>
        <taxon>Eubacteriales</taxon>
        <taxon>Oscillospiraceae</taxon>
        <taxon>Ruminococcus</taxon>
    </lineage>
</organism>
<evidence type="ECO:0000313" key="1">
    <source>
        <dbReference type="EMBL" id="SEH71512.1"/>
    </source>
</evidence>
<reference evidence="1 2" key="1">
    <citation type="submission" date="2016-10" db="EMBL/GenBank/DDBJ databases">
        <authorList>
            <person name="de Groot N.N."/>
        </authorList>
    </citation>
    <scope>NUCLEOTIDE SEQUENCE [LARGE SCALE GENOMIC DNA]</scope>
    <source>
        <strain evidence="1 2">YAD2003</strain>
    </source>
</reference>
<evidence type="ECO:0000313" key="2">
    <source>
        <dbReference type="Proteomes" id="UP000183190"/>
    </source>
</evidence>
<dbReference type="Proteomes" id="UP000183190">
    <property type="component" value="Unassembled WGS sequence"/>
</dbReference>
<proteinExistence type="predicted"/>